<name>A0A814Q908_9BILA</name>
<accession>A0A814Q908</accession>
<protein>
    <submittedName>
        <fullName evidence="2">Uncharacterized protein</fullName>
    </submittedName>
</protein>
<proteinExistence type="predicted"/>
<dbReference type="EMBL" id="CAJNOC010008477">
    <property type="protein sequence ID" value="CAF1116303.1"/>
    <property type="molecule type" value="Genomic_DNA"/>
</dbReference>
<keyword evidence="1" id="KW-0812">Transmembrane</keyword>
<feature type="non-terminal residue" evidence="2">
    <location>
        <position position="1"/>
    </location>
</feature>
<reference evidence="2" key="1">
    <citation type="submission" date="2021-02" db="EMBL/GenBank/DDBJ databases">
        <authorList>
            <person name="Nowell W R."/>
        </authorList>
    </citation>
    <scope>NUCLEOTIDE SEQUENCE</scope>
    <source>
        <strain evidence="2">Ploen Becks lab</strain>
    </source>
</reference>
<evidence type="ECO:0000313" key="2">
    <source>
        <dbReference type="EMBL" id="CAF1116303.1"/>
    </source>
</evidence>
<evidence type="ECO:0000313" key="3">
    <source>
        <dbReference type="Proteomes" id="UP000663879"/>
    </source>
</evidence>
<dbReference type="Proteomes" id="UP000663879">
    <property type="component" value="Unassembled WGS sequence"/>
</dbReference>
<keyword evidence="1" id="KW-1133">Transmembrane helix</keyword>
<comment type="caution">
    <text evidence="2">The sequence shown here is derived from an EMBL/GenBank/DDBJ whole genome shotgun (WGS) entry which is preliminary data.</text>
</comment>
<evidence type="ECO:0000256" key="1">
    <source>
        <dbReference type="SAM" id="Phobius"/>
    </source>
</evidence>
<keyword evidence="1" id="KW-0472">Membrane</keyword>
<sequence length="120" mass="13059">EYLSDKLSIQLFFQEFDEVECYIKRKYQSRKNKYQRKMKVLTHFIQIVVCICLIIQTINGFNAKRSAINLGVLSSEGDILGDSYDDGGIILGNGGTAINTGIASSEGGVVTDGASGVIMG</sequence>
<dbReference type="AlphaFoldDB" id="A0A814Q908"/>
<organism evidence="2 3">
    <name type="scientific">Brachionus calyciflorus</name>
    <dbReference type="NCBI Taxonomy" id="104777"/>
    <lineage>
        <taxon>Eukaryota</taxon>
        <taxon>Metazoa</taxon>
        <taxon>Spiralia</taxon>
        <taxon>Gnathifera</taxon>
        <taxon>Rotifera</taxon>
        <taxon>Eurotatoria</taxon>
        <taxon>Monogononta</taxon>
        <taxon>Pseudotrocha</taxon>
        <taxon>Ploima</taxon>
        <taxon>Brachionidae</taxon>
        <taxon>Brachionus</taxon>
    </lineage>
</organism>
<keyword evidence="3" id="KW-1185">Reference proteome</keyword>
<feature type="transmembrane region" description="Helical" evidence="1">
    <location>
        <begin position="40"/>
        <end position="58"/>
    </location>
</feature>
<gene>
    <name evidence="2" type="ORF">OXX778_LOCUS21848</name>
</gene>